<dbReference type="CDD" id="cd16841">
    <property type="entry name" value="RraA_family"/>
    <property type="match status" value="1"/>
</dbReference>
<sequence>MENPDKINEALELLLGVETATIGHFKSEGFMEPAIQCVIDGVRAAGPALTVSLPGDDGTALIHALSRATPGDILVIERPNDDRHACWGAVMTAAALARGVSAVILDGYVTDIGAIRSAGLPVWCRGRSPVTTKPGGGGDIATPVVCGGVGVNNGDIVLADENGVCILPPGEALAAAKEALVIQAKEPGIIARLEKGEDIVKLYGLSPLEPSDKSAE</sequence>
<dbReference type="SUPFAM" id="SSF89562">
    <property type="entry name" value="RraA-like"/>
    <property type="match status" value="1"/>
</dbReference>
<evidence type="ECO:0000256" key="2">
    <source>
        <dbReference type="ARBA" id="ARBA00016549"/>
    </source>
</evidence>
<name>A0ABM9VK89_9HYPH</name>
<comment type="cofactor">
    <cofactor evidence="1">
        <name>a divalent metal cation</name>
        <dbReference type="ChEBI" id="CHEBI:60240"/>
    </cofactor>
</comment>
<dbReference type="Gene3D" id="3.50.30.40">
    <property type="entry name" value="Ribonuclease E inhibitor RraA/RraA-like"/>
    <property type="match status" value="1"/>
</dbReference>
<keyword evidence="5" id="KW-0489">Methyltransferase</keyword>
<protein>
    <recommendedName>
        <fullName evidence="2">Putative 4-hydroxy-4-methyl-2-oxoglutarate aldolase</fullName>
    </recommendedName>
    <alternativeName>
        <fullName evidence="3">Regulator of ribonuclease activity homolog</fullName>
    </alternativeName>
    <alternativeName>
        <fullName evidence="4">RraA-like protein</fullName>
    </alternativeName>
</protein>
<dbReference type="EMBL" id="FBWH01000037">
    <property type="protein sequence ID" value="CUX52149.1"/>
    <property type="molecule type" value="Genomic_DNA"/>
</dbReference>
<dbReference type="Pfam" id="PF03737">
    <property type="entry name" value="RraA-like"/>
    <property type="match status" value="1"/>
</dbReference>
<reference evidence="5 6" key="1">
    <citation type="submission" date="2016-01" db="EMBL/GenBank/DDBJ databases">
        <authorList>
            <person name="Regsiter A."/>
            <person name="william w."/>
        </authorList>
    </citation>
    <scope>NUCLEOTIDE SEQUENCE [LARGE SCALE GENOMIC DNA]</scope>
    <source>
        <strain evidence="5 6">CFBP 6927</strain>
    </source>
</reference>
<dbReference type="InterPro" id="IPR036704">
    <property type="entry name" value="RraA/RraA-like_sf"/>
</dbReference>
<evidence type="ECO:0000256" key="1">
    <source>
        <dbReference type="ARBA" id="ARBA00001968"/>
    </source>
</evidence>
<dbReference type="PANTHER" id="PTHR33254:SF4">
    <property type="entry name" value="4-HYDROXY-4-METHYL-2-OXOGLUTARATE ALDOLASE 3-RELATED"/>
    <property type="match status" value="1"/>
</dbReference>
<evidence type="ECO:0000313" key="6">
    <source>
        <dbReference type="Proteomes" id="UP000191812"/>
    </source>
</evidence>
<evidence type="ECO:0000256" key="3">
    <source>
        <dbReference type="ARBA" id="ARBA00029596"/>
    </source>
</evidence>
<organism evidence="5 6">
    <name type="scientific">Agrobacterium genomosp. 13 str. CFBP 6927</name>
    <dbReference type="NCBI Taxonomy" id="1183428"/>
    <lineage>
        <taxon>Bacteria</taxon>
        <taxon>Pseudomonadati</taxon>
        <taxon>Pseudomonadota</taxon>
        <taxon>Alphaproteobacteria</taxon>
        <taxon>Hyphomicrobiales</taxon>
        <taxon>Rhizobiaceae</taxon>
        <taxon>Rhizobium/Agrobacterium group</taxon>
        <taxon>Agrobacterium</taxon>
        <taxon>Agrobacterium tumefaciens complex</taxon>
    </lineage>
</organism>
<proteinExistence type="predicted"/>
<dbReference type="GO" id="GO:0032259">
    <property type="term" value="P:methylation"/>
    <property type="evidence" value="ECO:0007669"/>
    <property type="project" value="UniProtKB-KW"/>
</dbReference>
<dbReference type="InterPro" id="IPR005493">
    <property type="entry name" value="RraA/RraA-like"/>
</dbReference>
<dbReference type="Proteomes" id="UP000191812">
    <property type="component" value="Unassembled WGS sequence"/>
</dbReference>
<evidence type="ECO:0000313" key="5">
    <source>
        <dbReference type="EMBL" id="CUX52149.1"/>
    </source>
</evidence>
<keyword evidence="5" id="KW-0808">Transferase</keyword>
<evidence type="ECO:0000256" key="4">
    <source>
        <dbReference type="ARBA" id="ARBA00030169"/>
    </source>
</evidence>
<dbReference type="PANTHER" id="PTHR33254">
    <property type="entry name" value="4-HYDROXY-4-METHYL-2-OXOGLUTARATE ALDOLASE 3-RELATED"/>
    <property type="match status" value="1"/>
</dbReference>
<dbReference type="RefSeq" id="WP_080839679.1">
    <property type="nucleotide sequence ID" value="NZ_LT009757.1"/>
</dbReference>
<dbReference type="GO" id="GO:0008168">
    <property type="term" value="F:methyltransferase activity"/>
    <property type="evidence" value="ECO:0007669"/>
    <property type="project" value="UniProtKB-KW"/>
</dbReference>
<keyword evidence="6" id="KW-1185">Reference proteome</keyword>
<gene>
    <name evidence="5" type="ORF">AGR13a_Lc110337</name>
</gene>
<comment type="caution">
    <text evidence="5">The sequence shown here is derived from an EMBL/GenBank/DDBJ whole genome shotgun (WGS) entry which is preliminary data.</text>
</comment>
<accession>A0ABM9VK89</accession>